<dbReference type="SUPFAM" id="SSF54001">
    <property type="entry name" value="Cysteine proteinases"/>
    <property type="match status" value="1"/>
</dbReference>
<dbReference type="CDD" id="cd00044">
    <property type="entry name" value="CysPc"/>
    <property type="match status" value="1"/>
</dbReference>
<reference evidence="5" key="1">
    <citation type="submission" date="2019-11" db="EMBL/GenBank/DDBJ databases">
        <title>Leishmania tarentolae CDS.</title>
        <authorList>
            <person name="Goto Y."/>
            <person name="Yamagishi J."/>
        </authorList>
    </citation>
    <scope>NUCLEOTIDE SEQUENCE [LARGE SCALE GENOMIC DNA]</scope>
    <source>
        <strain evidence="5">Parrot Tar II</strain>
    </source>
</reference>
<keyword evidence="3" id="KW-0788">Thiol protease</keyword>
<dbReference type="InterPro" id="IPR013780">
    <property type="entry name" value="Glyco_hydro_b"/>
</dbReference>
<feature type="active site" evidence="2 3">
    <location>
        <position position="445"/>
    </location>
</feature>
<evidence type="ECO:0000256" key="3">
    <source>
        <dbReference type="PROSITE-ProRule" id="PRU00239"/>
    </source>
</evidence>
<proteinExistence type="inferred from homology"/>
<feature type="active site" evidence="2 3">
    <location>
        <position position="423"/>
    </location>
</feature>
<evidence type="ECO:0000259" key="4">
    <source>
        <dbReference type="PROSITE" id="PS50203"/>
    </source>
</evidence>
<dbReference type="Gene3D" id="2.60.40.1180">
    <property type="entry name" value="Golgi alpha-mannosidase II"/>
    <property type="match status" value="1"/>
</dbReference>
<dbReference type="PANTHER" id="PTHR10183:SF423">
    <property type="entry name" value="LEUCINE-RICH REPEAT PROTEIN (LRRP)"/>
    <property type="match status" value="1"/>
</dbReference>
<evidence type="ECO:0000313" key="6">
    <source>
        <dbReference type="Proteomes" id="UP000419144"/>
    </source>
</evidence>
<dbReference type="OrthoDB" id="268518at2759"/>
<comment type="similarity">
    <text evidence="1">Belongs to the peptidase C2 family.</text>
</comment>
<dbReference type="GO" id="GO:0006508">
    <property type="term" value="P:proteolysis"/>
    <property type="evidence" value="ECO:0007669"/>
    <property type="project" value="UniProtKB-KW"/>
</dbReference>
<dbReference type="InterPro" id="IPR022684">
    <property type="entry name" value="Calpain_cysteine_protease"/>
</dbReference>
<evidence type="ECO:0000256" key="2">
    <source>
        <dbReference type="PIRSR" id="PIRSR622684-1"/>
    </source>
</evidence>
<dbReference type="Pfam" id="PF09149">
    <property type="entry name" value="DUF1935"/>
    <property type="match status" value="1"/>
</dbReference>
<keyword evidence="3" id="KW-0645">Protease</keyword>
<feature type="domain" description="Calpain catalytic" evidence="4">
    <location>
        <begin position="175"/>
        <end position="504"/>
    </location>
</feature>
<dbReference type="GO" id="GO:0004198">
    <property type="term" value="F:calcium-dependent cysteine-type endopeptidase activity"/>
    <property type="evidence" value="ECO:0007669"/>
    <property type="project" value="InterPro"/>
</dbReference>
<gene>
    <name evidence="5" type="ORF">LtaPh_3104700</name>
</gene>
<dbReference type="Proteomes" id="UP000419144">
    <property type="component" value="Unassembled WGS sequence"/>
</dbReference>
<dbReference type="PANTHER" id="PTHR10183">
    <property type="entry name" value="CALPAIN"/>
    <property type="match status" value="1"/>
</dbReference>
<dbReference type="VEuPathDB" id="TriTrypDB:LtaPh_3104700"/>
<dbReference type="InterPro" id="IPR000169">
    <property type="entry name" value="Pept_cys_AS"/>
</dbReference>
<dbReference type="InterPro" id="IPR036310">
    <property type="entry name" value="Smp-1-like_sf"/>
</dbReference>
<dbReference type="InterPro" id="IPR038765">
    <property type="entry name" value="Papain-like_cys_pep_sf"/>
</dbReference>
<sequence>MGCCGDSRTKSNAGKRYRQKVSDFKYGGPAVKGDCYTLLESGGCYRVEVNKRTWFLYNDSLNMEMHVTFTFRAKTAVARTKYCRTKMRKLSSGGTECSLVVYPLETLPYVKFTKKTPILYTATCVSCNLAPGYIEKANREAKAKCVRETDMVTRVAGVRHTDEEVLYKCRKSKTPYVDMNFHPSEAALKRPQDKRKLANMDAITWKRPRDYIPAMAHKEIKLFHHDVRADNIGQGQLGDCWLMCSIAVVAESKTMVKDMFRHPVSQSKRKKEERAGGYRVWINKNGWFHNVIVDNYLPTYNGVVYFARSAGDPYELWVSLLEKAYAKLHGSYASIVGGNPLHALQDLTGFPVYSFTDTWKAAADDEEIASQFFKDLLRCRKNGYLISISTPGTDTSAYNVGSGNANEASLESRYKAAGLNTGHSYSVLKVRQFIFPRVKLLKIRNPWGTGDEWTGAWSKNSTKWQKHILVRRSCKPSKVSDGTFWMEWKDAVQFFEGGGVCMVKKAWYQYRIPGQFIGIVPSVVLKIELEKKQKMLFTLSQKDRRLRSPDDPDQLYKGLLISITGHNAEKGMQQIVALSTHNPEVHPPEKYEYVVARDVGLEVELDPKQGPFYVIPRLMARNRNGPKDFTLGMLTPHKSSVKGLRVSFVHLPDTCPTFRNVASFEMKGEEPTHVQFQYKKRGGAPRLKEGMSVYEATNVKETYPFPY</sequence>
<accession>A0A640KMU7</accession>
<feature type="active site" evidence="2 3">
    <location>
        <position position="240"/>
    </location>
</feature>
<evidence type="ECO:0000256" key="1">
    <source>
        <dbReference type="ARBA" id="ARBA00007623"/>
    </source>
</evidence>
<dbReference type="Pfam" id="PF00648">
    <property type="entry name" value="Peptidase_C2"/>
    <property type="match status" value="1"/>
</dbReference>
<dbReference type="InterPro" id="IPR001300">
    <property type="entry name" value="Peptidase_C2_calpain_cat"/>
</dbReference>
<organism evidence="5 6">
    <name type="scientific">Leishmania tarentolae</name>
    <name type="common">Sauroleishmania tarentolae</name>
    <dbReference type="NCBI Taxonomy" id="5689"/>
    <lineage>
        <taxon>Eukaryota</taxon>
        <taxon>Discoba</taxon>
        <taxon>Euglenozoa</taxon>
        <taxon>Kinetoplastea</taxon>
        <taxon>Metakinetoplastina</taxon>
        <taxon>Trypanosomatida</taxon>
        <taxon>Trypanosomatidae</taxon>
        <taxon>Leishmaniinae</taxon>
        <taxon>Leishmania</taxon>
        <taxon>lizard Leishmania</taxon>
    </lineage>
</organism>
<dbReference type="PRINTS" id="PR00704">
    <property type="entry name" value="CALPAIN"/>
</dbReference>
<dbReference type="Gene3D" id="3.90.70.10">
    <property type="entry name" value="Cysteine proteinases"/>
    <property type="match status" value="1"/>
</dbReference>
<dbReference type="AlphaFoldDB" id="A0A640KMU7"/>
<name>A0A640KMU7_LEITA</name>
<dbReference type="SMART" id="SM00230">
    <property type="entry name" value="CysPc"/>
    <property type="match status" value="1"/>
</dbReference>
<dbReference type="PROSITE" id="PS00139">
    <property type="entry name" value="THIOL_PROTEASE_CYS"/>
    <property type="match status" value="1"/>
</dbReference>
<protein>
    <submittedName>
        <fullName evidence="5">Calpain-like cysteine peptidase, putative</fullName>
    </submittedName>
</protein>
<dbReference type="InterPro" id="IPR015232">
    <property type="entry name" value="DUF1935"/>
</dbReference>
<keyword evidence="6" id="KW-1185">Reference proteome</keyword>
<dbReference type="PROSITE" id="PS50203">
    <property type="entry name" value="CALPAIN_CAT"/>
    <property type="match status" value="1"/>
</dbReference>
<dbReference type="EMBL" id="BLBS01000044">
    <property type="protein sequence ID" value="GET91036.1"/>
    <property type="molecule type" value="Genomic_DNA"/>
</dbReference>
<comment type="caution">
    <text evidence="5">The sequence shown here is derived from an EMBL/GenBank/DDBJ whole genome shotgun (WGS) entry which is preliminary data.</text>
</comment>
<dbReference type="SUPFAM" id="SSF101601">
    <property type="entry name" value="Smp-1-like"/>
    <property type="match status" value="1"/>
</dbReference>
<keyword evidence="3" id="KW-0378">Hydrolase</keyword>
<evidence type="ECO:0000313" key="5">
    <source>
        <dbReference type="EMBL" id="GET91036.1"/>
    </source>
</evidence>